<dbReference type="Pfam" id="PF11716">
    <property type="entry name" value="MDMPI_N"/>
    <property type="match status" value="1"/>
</dbReference>
<dbReference type="SUPFAM" id="SSF109854">
    <property type="entry name" value="DinB/YfiT-like putative metalloenzymes"/>
    <property type="match status" value="1"/>
</dbReference>
<evidence type="ECO:0000259" key="1">
    <source>
        <dbReference type="Pfam" id="PF11716"/>
    </source>
</evidence>
<dbReference type="OrthoDB" id="3669840at2"/>
<dbReference type="Proteomes" id="UP000267900">
    <property type="component" value="Chromosome"/>
</dbReference>
<dbReference type="GO" id="GO:0046872">
    <property type="term" value="F:metal ion binding"/>
    <property type="evidence" value="ECO:0007669"/>
    <property type="project" value="InterPro"/>
</dbReference>
<dbReference type="Gene3D" id="1.20.120.450">
    <property type="entry name" value="dinb family like domain"/>
    <property type="match status" value="1"/>
</dbReference>
<gene>
    <name evidence="2" type="ORF">EKH77_01235</name>
</gene>
<dbReference type="AlphaFoldDB" id="A0A3Q9FQV4"/>
<evidence type="ECO:0000313" key="2">
    <source>
        <dbReference type="EMBL" id="AZQ70020.1"/>
    </source>
</evidence>
<keyword evidence="3" id="KW-1185">Reference proteome</keyword>
<accession>A0A3Q9FQV4</accession>
<name>A0A3Q9FQV4_STRLT</name>
<organism evidence="2 3">
    <name type="scientific">Streptomyces luteoverticillatus</name>
    <name type="common">Streptoverticillium luteoverticillatus</name>
    <dbReference type="NCBI Taxonomy" id="66425"/>
    <lineage>
        <taxon>Bacteria</taxon>
        <taxon>Bacillati</taxon>
        <taxon>Actinomycetota</taxon>
        <taxon>Actinomycetes</taxon>
        <taxon>Kitasatosporales</taxon>
        <taxon>Streptomycetaceae</taxon>
        <taxon>Streptomyces</taxon>
    </lineage>
</organism>
<sequence length="289" mass="30745">MGTAGRFDAGPEHGTEHERARAALRAAVRRLAGLLGDVADPGAPSGVPPWTVGDVGAHVCAVYVAYGSAFTREFQDWDSVLPAGERTFAERVASVNAKALGLIGEEARTRLGELVLERGDTFLRVTEGLAPDAPVTTPWYGPGVTITLAAATGMMLSETLLHGLDIARGARLPWAIAPDDARLVLGQSMPTMMPFAVDAARARGVRIAFDLAVEGGPRLAVVVDDGTATVTRDAPPRAYDCRITTDPTTFLLIAFRRLPLWKAIVRGAMRPGGRRPWLAPRLSGFFVSP</sequence>
<dbReference type="InterPro" id="IPR034660">
    <property type="entry name" value="DinB/YfiT-like"/>
</dbReference>
<dbReference type="InterPro" id="IPR036527">
    <property type="entry name" value="SCP2_sterol-bd_dom_sf"/>
</dbReference>
<dbReference type="SUPFAM" id="SSF55718">
    <property type="entry name" value="SCP-like"/>
    <property type="match status" value="1"/>
</dbReference>
<feature type="domain" description="Mycothiol-dependent maleylpyruvate isomerase metal-binding" evidence="1">
    <location>
        <begin position="24"/>
        <end position="167"/>
    </location>
</feature>
<reference evidence="2 3" key="1">
    <citation type="submission" date="2018-12" db="EMBL/GenBank/DDBJ databases">
        <title>The whole draft genome of Streptomyce luteoverticillatus CGMCC 15060.</title>
        <authorList>
            <person name="Feng Z."/>
            <person name="Chen G."/>
            <person name="Zhang J."/>
            <person name="Zhu H."/>
            <person name="Yu X."/>
            <person name="Zhang W."/>
            <person name="Zhang X."/>
        </authorList>
    </citation>
    <scope>NUCLEOTIDE SEQUENCE [LARGE SCALE GENOMIC DNA]</scope>
    <source>
        <strain evidence="2 3">CGMCC 15060</strain>
    </source>
</reference>
<dbReference type="Gene3D" id="3.30.1050.10">
    <property type="entry name" value="SCP2 sterol-binding domain"/>
    <property type="match status" value="1"/>
</dbReference>
<dbReference type="InterPro" id="IPR024344">
    <property type="entry name" value="MDMPI_metal-binding"/>
</dbReference>
<evidence type="ECO:0000313" key="3">
    <source>
        <dbReference type="Proteomes" id="UP000267900"/>
    </source>
</evidence>
<dbReference type="EMBL" id="CP034587">
    <property type="protein sequence ID" value="AZQ70020.1"/>
    <property type="molecule type" value="Genomic_DNA"/>
</dbReference>
<dbReference type="RefSeq" id="WP_126912585.1">
    <property type="nucleotide sequence ID" value="NZ_CP034587.1"/>
</dbReference>
<protein>
    <recommendedName>
        <fullName evidence="1">Mycothiol-dependent maleylpyruvate isomerase metal-binding domain-containing protein</fullName>
    </recommendedName>
</protein>
<proteinExistence type="predicted"/>